<evidence type="ECO:0000313" key="5">
    <source>
        <dbReference type="Proteomes" id="UP000313849"/>
    </source>
</evidence>
<sequence length="343" mass="34623">MTRRPLLALSTAAAAAALILTACTGGTDGPTAAPSASADAATDAATEGTTASTGELTPLTVGLTYVPDIQFSPFYLADSLGYYRDAGLDVTLRHHGANEGLFTAIEQGQEDVVVASGDEVLTERAAGGTLTQVATLYDTSPVALIAPADGGITTAADLRGKTIGVPGEYGATYLGLLVLLDEAGLTPSDVTIQSIGYTQTTALLTKQVDAVMGYLNGDAVRIEAGGMAVTTLEPGRLVGVGIAVPDAVLESDPDAVWAFVTATLQGVAAVEDDPEGAVEVAADGYIPGMTSQAKTDALAVLQATIPLLSTTGETDPDEWDAMAQAMLAAGMITSVPDGGFTNP</sequence>
<name>A0A5C5B842_9MICO</name>
<dbReference type="Proteomes" id="UP000313849">
    <property type="component" value="Unassembled WGS sequence"/>
</dbReference>
<reference evidence="4 5" key="1">
    <citation type="submission" date="2019-06" db="EMBL/GenBank/DDBJ databases">
        <title>Draft genome sequence of Miniimonas arenae KCTC 19750T isolated from sea sand.</title>
        <authorList>
            <person name="Park S.-J."/>
        </authorList>
    </citation>
    <scope>NUCLEOTIDE SEQUENCE [LARGE SCALE GENOMIC DNA]</scope>
    <source>
        <strain evidence="4 5">KCTC 19750</strain>
    </source>
</reference>
<feature type="chain" id="PRO_5039297492" evidence="2">
    <location>
        <begin position="23"/>
        <end position="343"/>
    </location>
</feature>
<evidence type="ECO:0000256" key="2">
    <source>
        <dbReference type="SAM" id="SignalP"/>
    </source>
</evidence>
<keyword evidence="2" id="KW-0732">Signal</keyword>
<dbReference type="InterPro" id="IPR006311">
    <property type="entry name" value="TAT_signal"/>
</dbReference>
<proteinExistence type="predicted"/>
<feature type="domain" description="SsuA/THI5-like" evidence="3">
    <location>
        <begin position="70"/>
        <end position="277"/>
    </location>
</feature>
<evidence type="ECO:0000256" key="1">
    <source>
        <dbReference type="SAM" id="MobiDB-lite"/>
    </source>
</evidence>
<dbReference type="Gene3D" id="3.40.190.10">
    <property type="entry name" value="Periplasmic binding protein-like II"/>
    <property type="match status" value="2"/>
</dbReference>
<dbReference type="RefSeq" id="WP_139987604.1">
    <property type="nucleotide sequence ID" value="NZ_VENP01000067.1"/>
</dbReference>
<dbReference type="PANTHER" id="PTHR31528">
    <property type="entry name" value="4-AMINO-5-HYDROXYMETHYL-2-METHYLPYRIMIDINE PHOSPHATE SYNTHASE THI11-RELATED"/>
    <property type="match status" value="1"/>
</dbReference>
<accession>A0A5C5B842</accession>
<feature type="region of interest" description="Disordered" evidence="1">
    <location>
        <begin position="30"/>
        <end position="51"/>
    </location>
</feature>
<dbReference type="SUPFAM" id="SSF53850">
    <property type="entry name" value="Periplasmic binding protein-like II"/>
    <property type="match status" value="1"/>
</dbReference>
<dbReference type="PROSITE" id="PS51318">
    <property type="entry name" value="TAT"/>
    <property type="match status" value="1"/>
</dbReference>
<dbReference type="InterPro" id="IPR027939">
    <property type="entry name" value="NMT1/THI5"/>
</dbReference>
<feature type="signal peptide" evidence="2">
    <location>
        <begin position="1"/>
        <end position="22"/>
    </location>
</feature>
<keyword evidence="5" id="KW-1185">Reference proteome</keyword>
<dbReference type="EMBL" id="VENP01000067">
    <property type="protein sequence ID" value="TNU73070.1"/>
    <property type="molecule type" value="Genomic_DNA"/>
</dbReference>
<protein>
    <submittedName>
        <fullName evidence="4">ABC transporter substrate-binding protein</fullName>
    </submittedName>
</protein>
<dbReference type="Pfam" id="PF09084">
    <property type="entry name" value="NMT1"/>
    <property type="match status" value="1"/>
</dbReference>
<dbReference type="InterPro" id="IPR015168">
    <property type="entry name" value="SsuA/THI5"/>
</dbReference>
<evidence type="ECO:0000259" key="3">
    <source>
        <dbReference type="Pfam" id="PF09084"/>
    </source>
</evidence>
<gene>
    <name evidence="4" type="ORF">FH969_13360</name>
</gene>
<dbReference type="OrthoDB" id="7808807at2"/>
<dbReference type="PANTHER" id="PTHR31528:SF15">
    <property type="entry name" value="RIBOFLAVIN-BINDING PROTEIN RIBY"/>
    <property type="match status" value="1"/>
</dbReference>
<evidence type="ECO:0000313" key="4">
    <source>
        <dbReference type="EMBL" id="TNU73070.1"/>
    </source>
</evidence>
<organism evidence="4 5">
    <name type="scientific">Miniimonas arenae</name>
    <dbReference type="NCBI Taxonomy" id="676201"/>
    <lineage>
        <taxon>Bacteria</taxon>
        <taxon>Bacillati</taxon>
        <taxon>Actinomycetota</taxon>
        <taxon>Actinomycetes</taxon>
        <taxon>Micrococcales</taxon>
        <taxon>Beutenbergiaceae</taxon>
        <taxon>Miniimonas</taxon>
    </lineage>
</organism>
<dbReference type="PROSITE" id="PS51257">
    <property type="entry name" value="PROKAR_LIPOPROTEIN"/>
    <property type="match status" value="1"/>
</dbReference>
<dbReference type="AlphaFoldDB" id="A0A5C5B842"/>
<dbReference type="GO" id="GO:0009228">
    <property type="term" value="P:thiamine biosynthetic process"/>
    <property type="evidence" value="ECO:0007669"/>
    <property type="project" value="InterPro"/>
</dbReference>
<comment type="caution">
    <text evidence="4">The sequence shown here is derived from an EMBL/GenBank/DDBJ whole genome shotgun (WGS) entry which is preliminary data.</text>
</comment>